<feature type="chain" id="PRO_5045981956" description="Toluene tolerance protein" evidence="2">
    <location>
        <begin position="27"/>
        <end position="249"/>
    </location>
</feature>
<dbReference type="Gene3D" id="3.10.450.710">
    <property type="entry name" value="Tgt2/MlaC"/>
    <property type="match status" value="1"/>
</dbReference>
<reference evidence="4" key="1">
    <citation type="journal article" date="2019" name="Int. J. Syst. Evol. Microbiol.">
        <title>The Global Catalogue of Microorganisms (GCM) 10K type strain sequencing project: providing services to taxonomists for standard genome sequencing and annotation.</title>
        <authorList>
            <consortium name="The Broad Institute Genomics Platform"/>
            <consortium name="The Broad Institute Genome Sequencing Center for Infectious Disease"/>
            <person name="Wu L."/>
            <person name="Ma J."/>
        </authorList>
    </citation>
    <scope>NUCLEOTIDE SEQUENCE [LARGE SCALE GENOMIC DNA]</scope>
    <source>
        <strain evidence="4">JCM 17551</strain>
    </source>
</reference>
<name>A0ABP7N9V3_9GAMM</name>
<dbReference type="Pfam" id="PF05494">
    <property type="entry name" value="MlaC"/>
    <property type="match status" value="1"/>
</dbReference>
<feature type="signal peptide" evidence="2">
    <location>
        <begin position="1"/>
        <end position="26"/>
    </location>
</feature>
<accession>A0ABP7N9V3</accession>
<evidence type="ECO:0000313" key="3">
    <source>
        <dbReference type="EMBL" id="GAA3939230.1"/>
    </source>
</evidence>
<organism evidence="3 4">
    <name type="scientific">Litoribacillus peritrichatus</name>
    <dbReference type="NCBI Taxonomy" id="718191"/>
    <lineage>
        <taxon>Bacteria</taxon>
        <taxon>Pseudomonadati</taxon>
        <taxon>Pseudomonadota</taxon>
        <taxon>Gammaproteobacteria</taxon>
        <taxon>Oceanospirillales</taxon>
        <taxon>Oceanospirillaceae</taxon>
        <taxon>Litoribacillus</taxon>
    </lineage>
</organism>
<evidence type="ECO:0000313" key="4">
    <source>
        <dbReference type="Proteomes" id="UP001501565"/>
    </source>
</evidence>
<keyword evidence="2" id="KW-0732">Signal</keyword>
<evidence type="ECO:0008006" key="5">
    <source>
        <dbReference type="Google" id="ProtNLM"/>
    </source>
</evidence>
<dbReference type="InterPro" id="IPR042245">
    <property type="entry name" value="Tgt2/MlaC_sf"/>
</dbReference>
<comment type="caution">
    <text evidence="3">The sequence shown here is derived from an EMBL/GenBank/DDBJ whole genome shotgun (WGS) entry which is preliminary data.</text>
</comment>
<keyword evidence="4" id="KW-1185">Reference proteome</keyword>
<evidence type="ECO:0000256" key="2">
    <source>
        <dbReference type="SAM" id="SignalP"/>
    </source>
</evidence>
<protein>
    <recommendedName>
        <fullName evidence="5">Toluene tolerance protein</fullName>
    </recommendedName>
</protein>
<evidence type="ECO:0000256" key="1">
    <source>
        <dbReference type="SAM" id="MobiDB-lite"/>
    </source>
</evidence>
<dbReference type="PANTHER" id="PTHR36573">
    <property type="entry name" value="INTERMEMBRANE PHOSPHOLIPID TRANSPORT SYSTEM BINDING PROTEIN MLAC"/>
    <property type="match status" value="1"/>
</dbReference>
<feature type="region of interest" description="Disordered" evidence="1">
    <location>
        <begin position="230"/>
        <end position="249"/>
    </location>
</feature>
<dbReference type="InterPro" id="IPR008869">
    <property type="entry name" value="MlaC/ttg2D"/>
</dbReference>
<sequence>MNKVARLSAVCIAMFWSVFTAQTLSANTANNDDLNGVIEVNEYTGPEKSVWETTRILLKIIEEERESYLNTPTKFYERVAEALEPVVGFRRIAAMVMGSYYKKSSKADRKKFSDAFQRSLVETYSGGLIEYEGYKISIKQGAPIPDGKRTAVVNVEITTSSGTQVPLKYSMYKTKSGLWKVQNVTVAGINVGLLYRQQFARKVAEANGDISQVVANWSSRLDIDVENAQLELESEPDDAESTQQNAEAE</sequence>
<dbReference type="Proteomes" id="UP001501565">
    <property type="component" value="Unassembled WGS sequence"/>
</dbReference>
<dbReference type="EMBL" id="BAABBN010000015">
    <property type="protein sequence ID" value="GAA3939230.1"/>
    <property type="molecule type" value="Genomic_DNA"/>
</dbReference>
<gene>
    <name evidence="3" type="ORF">GCM10022277_39090</name>
</gene>
<proteinExistence type="predicted"/>
<dbReference type="PANTHER" id="PTHR36573:SF1">
    <property type="entry name" value="INTERMEMBRANE PHOSPHOLIPID TRANSPORT SYSTEM BINDING PROTEIN MLAC"/>
    <property type="match status" value="1"/>
</dbReference>